<sequence>MYWLISLWLYNVISIKAFILQDTYNVLLKDDKDYKVDLMISDDDYEMIDEKHLKEFKIDKEKYKFKELDEIARSENFEVFKVKAKMVKQPYEPSLQIISAKGNEEKKLTMYPEPRSITKTNKRQIETETEETYDYDELVNEYNDEANEESQSSNAYHMSKAVNTISQYGIWNELMKLLSFRSDVTNCSYVDGIGLIAMKCLIEDYINHRYTLRDVMARLWRIFFVWFLVYLAVAIPLWCTRGWCCCCLCCKFFKPRQTIEEAKRYVVLYPPGIFKTKSGEILYEPTEREKECYEEFQHFIKIL</sequence>
<keyword evidence="1" id="KW-1133">Transmembrane helix</keyword>
<accession>A0A9P0I1E3</accession>
<proteinExistence type="predicted"/>
<evidence type="ECO:0000313" key="4">
    <source>
        <dbReference type="Proteomes" id="UP001153321"/>
    </source>
</evidence>
<keyword evidence="4" id="KW-1185">Reference proteome</keyword>
<organism evidence="3 4">
    <name type="scientific">Spodoptera littoralis</name>
    <name type="common">Egyptian cotton leafworm</name>
    <dbReference type="NCBI Taxonomy" id="7109"/>
    <lineage>
        <taxon>Eukaryota</taxon>
        <taxon>Metazoa</taxon>
        <taxon>Ecdysozoa</taxon>
        <taxon>Arthropoda</taxon>
        <taxon>Hexapoda</taxon>
        <taxon>Insecta</taxon>
        <taxon>Pterygota</taxon>
        <taxon>Neoptera</taxon>
        <taxon>Endopterygota</taxon>
        <taxon>Lepidoptera</taxon>
        <taxon>Glossata</taxon>
        <taxon>Ditrysia</taxon>
        <taxon>Noctuoidea</taxon>
        <taxon>Noctuidae</taxon>
        <taxon>Amphipyrinae</taxon>
        <taxon>Spodoptera</taxon>
    </lineage>
</organism>
<dbReference type="EMBL" id="LR824547">
    <property type="protein sequence ID" value="CAH1637661.1"/>
    <property type="molecule type" value="Genomic_DNA"/>
</dbReference>
<reference evidence="3" key="1">
    <citation type="submission" date="2022-02" db="EMBL/GenBank/DDBJ databases">
        <authorList>
            <person name="King R."/>
        </authorList>
    </citation>
    <scope>NUCLEOTIDE SEQUENCE</scope>
</reference>
<dbReference type="AlphaFoldDB" id="A0A9P0I1E3"/>
<keyword evidence="1" id="KW-0472">Membrane</keyword>
<keyword evidence="1" id="KW-0812">Transmembrane</keyword>
<evidence type="ECO:0000256" key="2">
    <source>
        <dbReference type="SAM" id="SignalP"/>
    </source>
</evidence>
<name>A0A9P0I1E3_SPOLI</name>
<dbReference type="Proteomes" id="UP001153321">
    <property type="component" value="Chromosome 16"/>
</dbReference>
<feature type="chain" id="PRO_5040376280" evidence="2">
    <location>
        <begin position="18"/>
        <end position="303"/>
    </location>
</feature>
<keyword evidence="2" id="KW-0732">Signal</keyword>
<evidence type="ECO:0000256" key="1">
    <source>
        <dbReference type="SAM" id="Phobius"/>
    </source>
</evidence>
<evidence type="ECO:0000313" key="3">
    <source>
        <dbReference type="EMBL" id="CAH1637661.1"/>
    </source>
</evidence>
<gene>
    <name evidence="3" type="ORF">SPLIT_LOCUS3019</name>
</gene>
<feature type="signal peptide" evidence="2">
    <location>
        <begin position="1"/>
        <end position="17"/>
    </location>
</feature>
<protein>
    <submittedName>
        <fullName evidence="3">Uncharacterized protein</fullName>
    </submittedName>
</protein>
<feature type="transmembrane region" description="Helical" evidence="1">
    <location>
        <begin position="219"/>
        <end position="238"/>
    </location>
</feature>